<accession>A0A6J4VDJ9</accession>
<proteinExistence type="predicted"/>
<protein>
    <recommendedName>
        <fullName evidence="2">Amidohydrolase-related domain-containing protein</fullName>
    </recommendedName>
</protein>
<organism evidence="1">
    <name type="scientific">uncultured Thermomicrobiales bacterium</name>
    <dbReference type="NCBI Taxonomy" id="1645740"/>
    <lineage>
        <taxon>Bacteria</taxon>
        <taxon>Pseudomonadati</taxon>
        <taxon>Thermomicrobiota</taxon>
        <taxon>Thermomicrobia</taxon>
        <taxon>Thermomicrobiales</taxon>
        <taxon>environmental samples</taxon>
    </lineage>
</organism>
<evidence type="ECO:0000313" key="1">
    <source>
        <dbReference type="EMBL" id="CAA9575640.1"/>
    </source>
</evidence>
<name>A0A6J4VDJ9_9BACT</name>
<dbReference type="InterPro" id="IPR032466">
    <property type="entry name" value="Metal_Hydrolase"/>
</dbReference>
<dbReference type="SUPFAM" id="SSF51556">
    <property type="entry name" value="Metallo-dependent hydrolases"/>
    <property type="match status" value="1"/>
</dbReference>
<dbReference type="Gene3D" id="3.20.20.140">
    <property type="entry name" value="Metal-dependent hydrolases"/>
    <property type="match status" value="1"/>
</dbReference>
<sequence>MLHKLLFGSDFPIATPQETIDGLGRVNDILEGTKLPRVPEEELEQILHRDSLRLLGLE</sequence>
<dbReference type="EMBL" id="CADCWM010000676">
    <property type="protein sequence ID" value="CAA9575640.1"/>
    <property type="molecule type" value="Genomic_DNA"/>
</dbReference>
<gene>
    <name evidence="1" type="ORF">AVDCRST_MAG88-2791</name>
</gene>
<evidence type="ECO:0008006" key="2">
    <source>
        <dbReference type="Google" id="ProtNLM"/>
    </source>
</evidence>
<dbReference type="AlphaFoldDB" id="A0A6J4VDJ9"/>
<reference evidence="1" key="1">
    <citation type="submission" date="2020-02" db="EMBL/GenBank/DDBJ databases">
        <authorList>
            <person name="Meier V. D."/>
        </authorList>
    </citation>
    <scope>NUCLEOTIDE SEQUENCE</scope>
    <source>
        <strain evidence="1">AVDCRST_MAG88</strain>
    </source>
</reference>